<comment type="cofactor">
    <cofactor evidence="15">
        <name>Cu cation</name>
        <dbReference type="ChEBI" id="CHEBI:23378"/>
    </cofactor>
    <text evidence="15">Binds a copper A center.</text>
</comment>
<dbReference type="InterPro" id="IPR014222">
    <property type="entry name" value="Cyt_c_oxidase_su2"/>
</dbReference>
<evidence type="ECO:0000256" key="12">
    <source>
        <dbReference type="ARBA" id="ARBA00024688"/>
    </source>
</evidence>
<keyword evidence="11 16" id="KW-0472">Membrane</keyword>
<evidence type="ECO:0000313" key="20">
    <source>
        <dbReference type="Proteomes" id="UP001333102"/>
    </source>
</evidence>
<comment type="similarity">
    <text evidence="2 14">Belongs to the cytochrome c oxidase subunit 2 family.</text>
</comment>
<evidence type="ECO:0000256" key="8">
    <source>
        <dbReference type="ARBA" id="ARBA00022982"/>
    </source>
</evidence>
<proteinExistence type="inferred from homology"/>
<evidence type="ECO:0000256" key="5">
    <source>
        <dbReference type="ARBA" id="ARBA00022692"/>
    </source>
</evidence>
<dbReference type="InterPro" id="IPR008972">
    <property type="entry name" value="Cupredoxin"/>
</dbReference>
<dbReference type="PANTHER" id="PTHR22888">
    <property type="entry name" value="CYTOCHROME C OXIDASE, SUBUNIT II"/>
    <property type="match status" value="1"/>
</dbReference>
<evidence type="ECO:0000256" key="1">
    <source>
        <dbReference type="ARBA" id="ARBA00004141"/>
    </source>
</evidence>
<feature type="transmembrane region" description="Helical" evidence="16">
    <location>
        <begin position="103"/>
        <end position="126"/>
    </location>
</feature>
<evidence type="ECO:0000256" key="9">
    <source>
        <dbReference type="ARBA" id="ARBA00022989"/>
    </source>
</evidence>
<feature type="domain" description="Cytochrome oxidase subunit II copper A binding" evidence="17">
    <location>
        <begin position="134"/>
        <end position="274"/>
    </location>
</feature>
<dbReference type="InterPro" id="IPR002429">
    <property type="entry name" value="CcO_II-like_C"/>
</dbReference>
<evidence type="ECO:0000256" key="11">
    <source>
        <dbReference type="ARBA" id="ARBA00023136"/>
    </source>
</evidence>
<evidence type="ECO:0000256" key="15">
    <source>
        <dbReference type="RuleBase" id="RU004024"/>
    </source>
</evidence>
<dbReference type="InterPro" id="IPR001505">
    <property type="entry name" value="Copper_CuA"/>
</dbReference>
<feature type="transmembrane region" description="Helical" evidence="16">
    <location>
        <begin position="59"/>
        <end position="82"/>
    </location>
</feature>
<dbReference type="EC" id="7.1.1.9" evidence="15"/>
<dbReference type="NCBIfam" id="TIGR02866">
    <property type="entry name" value="CoxB"/>
    <property type="match status" value="1"/>
</dbReference>
<dbReference type="SUPFAM" id="SSF49503">
    <property type="entry name" value="Cupredoxins"/>
    <property type="match status" value="1"/>
</dbReference>
<keyword evidence="4 14" id="KW-0679">Respiratory chain</keyword>
<feature type="transmembrane region" description="Helical" evidence="16">
    <location>
        <begin position="20"/>
        <end position="39"/>
    </location>
</feature>
<feature type="domain" description="Cytochrome oxidase subunit II transmembrane region profile" evidence="18">
    <location>
        <begin position="36"/>
        <end position="132"/>
    </location>
</feature>
<sequence>MATDVERAEQRPETLRGATVAALIWAVSLAAIAGTWVAARRWWFPELASQQGALVDRLFTTIFVIIAIVFVLVQATLGWVLWRYASRGAGHRAAPWHENPRLELAWTVIPAVILITLTVLGGSLWLRVHSAAPAGAMTVEVIAEQFGWRFHYPGPDGVLGSIDFRGDSRNAPLGLRADLAGAADDVVSRELYLVVDRPVRLLIRSKDVIHSFYVPHFRIKQDAVPGRTSPVVFTPTRTGTFPIVCAELCGVGHYVMAGTLKVVTADEFEAWLASQPTIGGVR</sequence>
<keyword evidence="7" id="KW-1278">Translocase</keyword>
<protein>
    <recommendedName>
        <fullName evidence="15">Cytochrome c oxidase subunit 2</fullName>
        <ecNumber evidence="15">7.1.1.9</ecNumber>
    </recommendedName>
</protein>
<keyword evidence="8 14" id="KW-0249">Electron transport</keyword>
<dbReference type="PROSITE" id="PS50857">
    <property type="entry name" value="COX2_CUA"/>
    <property type="match status" value="1"/>
</dbReference>
<dbReference type="Gene3D" id="1.10.287.90">
    <property type="match status" value="1"/>
</dbReference>
<dbReference type="Gene3D" id="2.60.40.420">
    <property type="entry name" value="Cupredoxins - blue copper proteins"/>
    <property type="match status" value="1"/>
</dbReference>
<keyword evidence="9 16" id="KW-1133">Transmembrane helix</keyword>
<dbReference type="SUPFAM" id="SSF81464">
    <property type="entry name" value="Cytochrome c oxidase subunit II-like, transmembrane region"/>
    <property type="match status" value="1"/>
</dbReference>
<comment type="subcellular location">
    <subcellularLocation>
        <location evidence="14">Cell membrane</location>
        <topology evidence="14">Multi-pass membrane protein</topology>
    </subcellularLocation>
    <subcellularLocation>
        <location evidence="1">Membrane</location>
        <topology evidence="1">Multi-pass membrane protein</topology>
    </subcellularLocation>
</comment>
<dbReference type="InterPro" id="IPR045187">
    <property type="entry name" value="CcO_II"/>
</dbReference>
<dbReference type="PROSITE" id="PS00078">
    <property type="entry name" value="COX2"/>
    <property type="match status" value="1"/>
</dbReference>
<evidence type="ECO:0000256" key="13">
    <source>
        <dbReference type="ARBA" id="ARBA00047816"/>
    </source>
</evidence>
<evidence type="ECO:0000256" key="4">
    <source>
        <dbReference type="ARBA" id="ARBA00022660"/>
    </source>
</evidence>
<evidence type="ECO:0000256" key="16">
    <source>
        <dbReference type="SAM" id="Phobius"/>
    </source>
</evidence>
<dbReference type="EMBL" id="CP141614">
    <property type="protein sequence ID" value="WRP13242.1"/>
    <property type="molecule type" value="Genomic_DNA"/>
</dbReference>
<evidence type="ECO:0000256" key="7">
    <source>
        <dbReference type="ARBA" id="ARBA00022967"/>
    </source>
</evidence>
<evidence type="ECO:0000256" key="3">
    <source>
        <dbReference type="ARBA" id="ARBA00022448"/>
    </source>
</evidence>
<dbReference type="Pfam" id="PF02790">
    <property type="entry name" value="COX2_TM"/>
    <property type="match status" value="1"/>
</dbReference>
<comment type="function">
    <text evidence="12 15">Subunits I and II form the functional core of the enzyme complex. Electrons originating in cytochrome c are transferred via heme a and Cu(A) to the binuclear center formed by heme a3 and Cu(B).</text>
</comment>
<dbReference type="Pfam" id="PF00116">
    <property type="entry name" value="COX2"/>
    <property type="match status" value="1"/>
</dbReference>
<dbReference type="PANTHER" id="PTHR22888:SF9">
    <property type="entry name" value="CYTOCHROME C OXIDASE SUBUNIT 2"/>
    <property type="match status" value="1"/>
</dbReference>
<keyword evidence="5 14" id="KW-0812">Transmembrane</keyword>
<evidence type="ECO:0000256" key="2">
    <source>
        <dbReference type="ARBA" id="ARBA00007866"/>
    </source>
</evidence>
<dbReference type="RefSeq" id="WP_324667486.1">
    <property type="nucleotide sequence ID" value="NZ_CP141614.1"/>
</dbReference>
<dbReference type="PRINTS" id="PR01166">
    <property type="entry name" value="CYCOXIDASEII"/>
</dbReference>
<evidence type="ECO:0000259" key="17">
    <source>
        <dbReference type="PROSITE" id="PS50857"/>
    </source>
</evidence>
<comment type="catalytic activity">
    <reaction evidence="13 15">
        <text>4 Fe(II)-[cytochrome c] + O2 + 8 H(+)(in) = 4 Fe(III)-[cytochrome c] + 2 H2O + 4 H(+)(out)</text>
        <dbReference type="Rhea" id="RHEA:11436"/>
        <dbReference type="Rhea" id="RHEA-COMP:10350"/>
        <dbReference type="Rhea" id="RHEA-COMP:14399"/>
        <dbReference type="ChEBI" id="CHEBI:15377"/>
        <dbReference type="ChEBI" id="CHEBI:15378"/>
        <dbReference type="ChEBI" id="CHEBI:15379"/>
        <dbReference type="ChEBI" id="CHEBI:29033"/>
        <dbReference type="ChEBI" id="CHEBI:29034"/>
        <dbReference type="EC" id="7.1.1.9"/>
    </reaction>
</comment>
<gene>
    <name evidence="19" type="primary">coxB</name>
    <name evidence="19" type="ORF">VLY81_07185</name>
</gene>
<evidence type="ECO:0000259" key="18">
    <source>
        <dbReference type="PROSITE" id="PS50999"/>
    </source>
</evidence>
<keyword evidence="10 15" id="KW-0186">Copper</keyword>
<reference evidence="20" key="1">
    <citation type="submission" date="2023-12" db="EMBL/GenBank/DDBJ databases">
        <title>Novel isolates from deep terrestrial aquifers shed light on the physiology and ecology of the class Limnochordia.</title>
        <authorList>
            <person name="Karnachuk O.V."/>
            <person name="Lukina A.P."/>
            <person name="Avakyan M.R."/>
            <person name="Kadnikov V."/>
            <person name="Begmatov S."/>
            <person name="Beletsky A.V."/>
            <person name="Mardanov A.V."/>
            <person name="Ravin N.V."/>
        </authorList>
    </citation>
    <scope>NUCLEOTIDE SEQUENCE [LARGE SCALE GENOMIC DNA]</scope>
    <source>
        <strain evidence="20">LN</strain>
    </source>
</reference>
<keyword evidence="20" id="KW-1185">Reference proteome</keyword>
<dbReference type="InterPro" id="IPR011759">
    <property type="entry name" value="Cyt_c_oxidase_su2_TM_dom"/>
</dbReference>
<name>A0ABZ1BK26_9FIRM</name>
<organism evidence="19 20">
    <name type="scientific">Geochorda subterranea</name>
    <dbReference type="NCBI Taxonomy" id="3109564"/>
    <lineage>
        <taxon>Bacteria</taxon>
        <taxon>Bacillati</taxon>
        <taxon>Bacillota</taxon>
        <taxon>Limnochordia</taxon>
        <taxon>Limnochordales</taxon>
        <taxon>Geochordaceae</taxon>
        <taxon>Geochorda</taxon>
    </lineage>
</organism>
<dbReference type="Proteomes" id="UP001333102">
    <property type="component" value="Chromosome"/>
</dbReference>
<evidence type="ECO:0000256" key="14">
    <source>
        <dbReference type="RuleBase" id="RU000456"/>
    </source>
</evidence>
<accession>A0ABZ1BK26</accession>
<keyword evidence="3 14" id="KW-0813">Transport</keyword>
<evidence type="ECO:0000313" key="19">
    <source>
        <dbReference type="EMBL" id="WRP13242.1"/>
    </source>
</evidence>
<dbReference type="CDD" id="cd13919">
    <property type="entry name" value="CuRO_HCO_II_like_5"/>
    <property type="match status" value="1"/>
</dbReference>
<dbReference type="InterPro" id="IPR036257">
    <property type="entry name" value="Cyt_c_oxidase_su2_TM_sf"/>
</dbReference>
<evidence type="ECO:0000256" key="6">
    <source>
        <dbReference type="ARBA" id="ARBA00022723"/>
    </source>
</evidence>
<evidence type="ECO:0000256" key="10">
    <source>
        <dbReference type="ARBA" id="ARBA00023008"/>
    </source>
</evidence>
<dbReference type="PROSITE" id="PS50999">
    <property type="entry name" value="COX2_TM"/>
    <property type="match status" value="1"/>
</dbReference>
<keyword evidence="6 15" id="KW-0479">Metal-binding</keyword>